<evidence type="ECO:0000313" key="3">
    <source>
        <dbReference type="Proteomes" id="UP001642409"/>
    </source>
</evidence>
<name>A0AA86P650_9EUKA</name>
<evidence type="ECO:0000313" key="1">
    <source>
        <dbReference type="EMBL" id="CAI9932393.1"/>
    </source>
</evidence>
<reference evidence="1" key="1">
    <citation type="submission" date="2023-06" db="EMBL/GenBank/DDBJ databases">
        <authorList>
            <person name="Kurt Z."/>
        </authorList>
    </citation>
    <scope>NUCLEOTIDE SEQUENCE</scope>
</reference>
<accession>A0AA86P650</accession>
<keyword evidence="3" id="KW-1185">Reference proteome</keyword>
<comment type="caution">
    <text evidence="1">The sequence shown here is derived from an EMBL/GenBank/DDBJ whole genome shotgun (WGS) entry which is preliminary data.</text>
</comment>
<dbReference type="EMBL" id="CAXDID020000052">
    <property type="protein sequence ID" value="CAL6005730.1"/>
    <property type="molecule type" value="Genomic_DNA"/>
</dbReference>
<dbReference type="EMBL" id="CATOUU010000517">
    <property type="protein sequence ID" value="CAI9932393.1"/>
    <property type="molecule type" value="Genomic_DNA"/>
</dbReference>
<evidence type="ECO:0000313" key="2">
    <source>
        <dbReference type="EMBL" id="CAL6005730.1"/>
    </source>
</evidence>
<sequence length="156" mass="17946">MQFLNNNINADDEHVFIITHHPVYSTGSYGSNKYFVDKMEAFLDANQDKHIRAVFSGHDHLFASFKRGNQFVFVNGAGGGSINNMTIESHENRQWKSSELHGPLPYIDDTCMGYDKHLDSYLKFTRTEVELSAHKVTYTIRDLSNQKTLTTYDQNF</sequence>
<reference evidence="2 3" key="2">
    <citation type="submission" date="2024-07" db="EMBL/GenBank/DDBJ databases">
        <authorList>
            <person name="Akdeniz Z."/>
        </authorList>
    </citation>
    <scope>NUCLEOTIDE SEQUENCE [LARGE SCALE GENOMIC DNA]</scope>
</reference>
<dbReference type="AlphaFoldDB" id="A0AA86P650"/>
<dbReference type="InterPro" id="IPR029052">
    <property type="entry name" value="Metallo-depent_PP-like"/>
</dbReference>
<dbReference type="Gene3D" id="3.60.21.10">
    <property type="match status" value="1"/>
</dbReference>
<gene>
    <name evidence="2" type="ORF">HINF_LOCUS19656</name>
    <name evidence="1" type="ORF">HINF_LOCUS20038</name>
</gene>
<organism evidence="1">
    <name type="scientific">Hexamita inflata</name>
    <dbReference type="NCBI Taxonomy" id="28002"/>
    <lineage>
        <taxon>Eukaryota</taxon>
        <taxon>Metamonada</taxon>
        <taxon>Diplomonadida</taxon>
        <taxon>Hexamitidae</taxon>
        <taxon>Hexamitinae</taxon>
        <taxon>Hexamita</taxon>
    </lineage>
</organism>
<dbReference type="Proteomes" id="UP001642409">
    <property type="component" value="Unassembled WGS sequence"/>
</dbReference>
<protein>
    <submittedName>
        <fullName evidence="1">Calcineurin-like phosphoesterase superfamily domain-containing protein</fullName>
    </submittedName>
    <submittedName>
        <fullName evidence="2">Calcineurin-like_phosphoesterase superfamily domain-containing protein</fullName>
    </submittedName>
</protein>
<proteinExistence type="predicted"/>
<dbReference type="SUPFAM" id="SSF56300">
    <property type="entry name" value="Metallo-dependent phosphatases"/>
    <property type="match status" value="1"/>
</dbReference>